<dbReference type="GO" id="GO:0000077">
    <property type="term" value="P:DNA damage checkpoint signaling"/>
    <property type="evidence" value="ECO:0007669"/>
    <property type="project" value="TreeGrafter"/>
</dbReference>
<keyword evidence="7" id="KW-0131">Cell cycle</keyword>
<evidence type="ECO:0008006" key="10">
    <source>
        <dbReference type="Google" id="ProtNLM"/>
    </source>
</evidence>
<evidence type="ECO:0000313" key="8">
    <source>
        <dbReference type="EnsemblMetazoa" id="AMIN015751-PA"/>
    </source>
</evidence>
<evidence type="ECO:0000256" key="6">
    <source>
        <dbReference type="ARBA" id="ARBA00023242"/>
    </source>
</evidence>
<dbReference type="Gene3D" id="3.40.50.300">
    <property type="entry name" value="P-loop containing nucleotide triphosphate hydrolases"/>
    <property type="match status" value="1"/>
</dbReference>
<accession>A0A1Y9IVK9</accession>
<comment type="similarity">
    <text evidence="2">Belongs to the rad17/RAD24 family.</text>
</comment>
<evidence type="ECO:0000256" key="4">
    <source>
        <dbReference type="ARBA" id="ARBA00022763"/>
    </source>
</evidence>
<keyword evidence="5" id="KW-0067">ATP-binding</keyword>
<dbReference type="GO" id="GO:0005634">
    <property type="term" value="C:nucleus"/>
    <property type="evidence" value="ECO:0007669"/>
    <property type="project" value="UniProtKB-SubCell"/>
</dbReference>
<keyword evidence="3" id="KW-0547">Nucleotide-binding</keyword>
<evidence type="ECO:0000313" key="9">
    <source>
        <dbReference type="Proteomes" id="UP000075920"/>
    </source>
</evidence>
<dbReference type="Pfam" id="PF03215">
    <property type="entry name" value="Rad17"/>
    <property type="match status" value="1"/>
</dbReference>
<evidence type="ECO:0000256" key="5">
    <source>
        <dbReference type="ARBA" id="ARBA00022840"/>
    </source>
</evidence>
<dbReference type="InterPro" id="IPR027417">
    <property type="entry name" value="P-loop_NTPase"/>
</dbReference>
<dbReference type="Proteomes" id="UP000075920">
    <property type="component" value="Unassembled WGS sequence"/>
</dbReference>
<dbReference type="GO" id="GO:0003682">
    <property type="term" value="F:chromatin binding"/>
    <property type="evidence" value="ECO:0007669"/>
    <property type="project" value="TreeGrafter"/>
</dbReference>
<reference evidence="9" key="1">
    <citation type="submission" date="2013-03" db="EMBL/GenBank/DDBJ databases">
        <title>The Genome Sequence of Anopheles minimus MINIMUS1.</title>
        <authorList>
            <consortium name="The Broad Institute Genomics Platform"/>
            <person name="Neafsey D.E."/>
            <person name="Walton C."/>
            <person name="Walker B."/>
            <person name="Young S.K."/>
            <person name="Zeng Q."/>
            <person name="Gargeya S."/>
            <person name="Fitzgerald M."/>
            <person name="Haas B."/>
            <person name="Abouelleil A."/>
            <person name="Allen A.W."/>
            <person name="Alvarado L."/>
            <person name="Arachchi H.M."/>
            <person name="Berlin A.M."/>
            <person name="Chapman S.B."/>
            <person name="Gainer-Dewar J."/>
            <person name="Goldberg J."/>
            <person name="Griggs A."/>
            <person name="Gujja S."/>
            <person name="Hansen M."/>
            <person name="Howarth C."/>
            <person name="Imamovic A."/>
            <person name="Ireland A."/>
            <person name="Larimer J."/>
            <person name="McCowan C."/>
            <person name="Murphy C."/>
            <person name="Pearson M."/>
            <person name="Poon T.W."/>
            <person name="Priest M."/>
            <person name="Roberts A."/>
            <person name="Saif S."/>
            <person name="Shea T."/>
            <person name="Sisk P."/>
            <person name="Sykes S."/>
            <person name="Wortman J."/>
            <person name="Nusbaum C."/>
            <person name="Birren B."/>
        </authorList>
    </citation>
    <scope>NUCLEOTIDE SEQUENCE [LARGE SCALE GENOMIC DNA]</scope>
    <source>
        <strain evidence="9">MINIMUS1</strain>
    </source>
</reference>
<keyword evidence="4" id="KW-0227">DNA damage</keyword>
<name>A0A1Y9IVK9_9DIPT</name>
<evidence type="ECO:0000256" key="2">
    <source>
        <dbReference type="ARBA" id="ARBA00006168"/>
    </source>
</evidence>
<reference evidence="8" key="2">
    <citation type="submission" date="2020-05" db="UniProtKB">
        <authorList>
            <consortium name="EnsemblMetazoa"/>
        </authorList>
    </citation>
    <scope>IDENTIFICATION</scope>
    <source>
        <strain evidence="8">MINIMUS1</strain>
    </source>
</reference>
<keyword evidence="6" id="KW-0539">Nucleus</keyword>
<dbReference type="GO" id="GO:0003689">
    <property type="term" value="F:DNA clamp loader activity"/>
    <property type="evidence" value="ECO:0007669"/>
    <property type="project" value="TreeGrafter"/>
</dbReference>
<dbReference type="PANTHER" id="PTHR12172:SF0">
    <property type="entry name" value="CELL CYCLE CHECKPOINT PROTEIN RAD17"/>
    <property type="match status" value="1"/>
</dbReference>
<dbReference type="SUPFAM" id="SSF52540">
    <property type="entry name" value="P-loop containing nucleoside triphosphate hydrolases"/>
    <property type="match status" value="1"/>
</dbReference>
<dbReference type="InterPro" id="IPR004582">
    <property type="entry name" value="Checkpoint_prot_Rad17_Rad24"/>
</dbReference>
<comment type="subcellular location">
    <subcellularLocation>
        <location evidence="1">Nucleus</location>
    </subcellularLocation>
</comment>
<keyword evidence="9" id="KW-1185">Reference proteome</keyword>
<dbReference type="EnsemblMetazoa" id="AMIN015751-RA">
    <property type="protein sequence ID" value="AMIN015751-PA"/>
    <property type="gene ID" value="AMIN015751"/>
</dbReference>
<dbReference type="GO" id="GO:0006281">
    <property type="term" value="P:DNA repair"/>
    <property type="evidence" value="ECO:0007669"/>
    <property type="project" value="InterPro"/>
</dbReference>
<dbReference type="VEuPathDB" id="VectorBase:AMIN015751"/>
<organism evidence="8 9">
    <name type="scientific">Anopheles minimus</name>
    <dbReference type="NCBI Taxonomy" id="112268"/>
    <lineage>
        <taxon>Eukaryota</taxon>
        <taxon>Metazoa</taxon>
        <taxon>Ecdysozoa</taxon>
        <taxon>Arthropoda</taxon>
        <taxon>Hexapoda</taxon>
        <taxon>Insecta</taxon>
        <taxon>Pterygota</taxon>
        <taxon>Neoptera</taxon>
        <taxon>Endopterygota</taxon>
        <taxon>Diptera</taxon>
        <taxon>Nematocera</taxon>
        <taxon>Culicoidea</taxon>
        <taxon>Culicidae</taxon>
        <taxon>Anophelinae</taxon>
        <taxon>Anopheles</taxon>
    </lineage>
</organism>
<dbReference type="STRING" id="112268.A0A1Y9IVK9"/>
<evidence type="ECO:0000256" key="7">
    <source>
        <dbReference type="ARBA" id="ARBA00023306"/>
    </source>
</evidence>
<dbReference type="PANTHER" id="PTHR12172">
    <property type="entry name" value="CELL CYCLE CHECKPOINT PROTEIN RAD17"/>
    <property type="match status" value="1"/>
</dbReference>
<evidence type="ECO:0000256" key="1">
    <source>
        <dbReference type="ARBA" id="ARBA00004123"/>
    </source>
</evidence>
<dbReference type="AlphaFoldDB" id="A0A1Y9IVK9"/>
<dbReference type="GO" id="GO:0005524">
    <property type="term" value="F:ATP binding"/>
    <property type="evidence" value="ECO:0007669"/>
    <property type="project" value="UniProtKB-KW"/>
</dbReference>
<protein>
    <recommendedName>
        <fullName evidence="10">AAA+ ATPase domain-containing protein</fullName>
    </recommendedName>
</protein>
<sequence length="475" mass="53877">MQRKRVGSSGDLLEHFKPLQEVELAIHVKKIEELRVWLTEAQKSHPAAQFLLLTGPPGSGKSISIKTVAQALKYDVSEWTTPVDVDLFLDDRYDFEDRENKKGRRPQKALFDDFLYKTSRYCSLFNTIGESGKLLLVKDFPNSMLRTPEEFHHSLERYRDSSMDPIVFIATDTSKKSLDVAYNLFPPHIMESFQIRQIKFNAVSASLLKKAIKRMGGIIKADKEISKQYQTVPSKAVEEEIIASSQGDLRNCCLNYLFTCMKSEADALPKRLRLDNDASCKEKAAKSSGSTLGKSSNHLGLNQQLTIMHGLGRIFHPKFIKQGENTRFIHSPESIAECFLTQPSNIVSLLHSNYVTRCTDIQNVCKASDMLTVVDAIMNEYRSDQLAPYGINIAVRSMMVHNEQTAHGFQPIRKKIKVLPHESTKLYENQLKKLGLIQRPVPARLLATEYKGYMSIIRVPAMHKTQENAAALYQH</sequence>
<evidence type="ECO:0000256" key="3">
    <source>
        <dbReference type="ARBA" id="ARBA00022741"/>
    </source>
</evidence>
<proteinExistence type="inferred from homology"/>
<dbReference type="GO" id="GO:0033314">
    <property type="term" value="P:mitotic DNA replication checkpoint signaling"/>
    <property type="evidence" value="ECO:0007669"/>
    <property type="project" value="TreeGrafter"/>
</dbReference>